<evidence type="ECO:0000313" key="11">
    <source>
        <dbReference type="EMBL" id="GIM03833.1"/>
    </source>
</evidence>
<comment type="similarity">
    <text evidence="8">Belongs to the SLX1 family.</text>
</comment>
<feature type="region of interest" description="Disordered" evidence="9">
    <location>
        <begin position="357"/>
        <end position="396"/>
    </location>
</feature>
<evidence type="ECO:0000256" key="6">
    <source>
        <dbReference type="ARBA" id="ARBA00023204"/>
    </source>
</evidence>
<feature type="region of interest" description="Disordered" evidence="9">
    <location>
        <begin position="906"/>
        <end position="945"/>
    </location>
</feature>
<comment type="caution">
    <text evidence="8">Lacks conserved residue(s) required for the propagation of feature annotation.</text>
</comment>
<dbReference type="InterPro" id="IPR000305">
    <property type="entry name" value="GIY-YIG_endonuc"/>
</dbReference>
<feature type="region of interest" description="Disordered" evidence="9">
    <location>
        <begin position="964"/>
        <end position="1039"/>
    </location>
</feature>
<feature type="region of interest" description="Disordered" evidence="9">
    <location>
        <begin position="591"/>
        <end position="610"/>
    </location>
</feature>
<proteinExistence type="inferred from homology"/>
<evidence type="ECO:0000259" key="10">
    <source>
        <dbReference type="PROSITE" id="PS50164"/>
    </source>
</evidence>
<dbReference type="InterPro" id="IPR027520">
    <property type="entry name" value="Slx1"/>
</dbReference>
<keyword evidence="4 8" id="KW-0378">Hydrolase</keyword>
<evidence type="ECO:0000256" key="7">
    <source>
        <dbReference type="ARBA" id="ARBA00023242"/>
    </source>
</evidence>
<reference evidence="11" key="1">
    <citation type="journal article" date="2021" name="Proc. Natl. Acad. Sci. U.S.A.">
        <title>Three genomes in the algal genus Volvox reveal the fate of a haploid sex-determining region after a transition to homothallism.</title>
        <authorList>
            <person name="Yamamoto K."/>
            <person name="Hamaji T."/>
            <person name="Kawai-Toyooka H."/>
            <person name="Matsuzaki R."/>
            <person name="Takahashi F."/>
            <person name="Nishimura Y."/>
            <person name="Kawachi M."/>
            <person name="Noguchi H."/>
            <person name="Minakuchi Y."/>
            <person name="Umen J.G."/>
            <person name="Toyoda A."/>
            <person name="Nozaki H."/>
        </authorList>
    </citation>
    <scope>NUCLEOTIDE SEQUENCE</scope>
    <source>
        <strain evidence="11">NIES-3785</strain>
    </source>
</reference>
<dbReference type="GO" id="GO:0017108">
    <property type="term" value="F:5'-flap endonuclease activity"/>
    <property type="evidence" value="ECO:0007669"/>
    <property type="project" value="InterPro"/>
</dbReference>
<feature type="compositionally biased region" description="Basic and acidic residues" evidence="9">
    <location>
        <begin position="970"/>
        <end position="982"/>
    </location>
</feature>
<comment type="subunit">
    <text evidence="8">Forms a heterodimer with a member of the SLX4 family.</text>
</comment>
<comment type="cofactor">
    <cofactor evidence="8">
        <name>a divalent metal cation</name>
        <dbReference type="ChEBI" id="CHEBI:60240"/>
    </cofactor>
</comment>
<dbReference type="PANTHER" id="PTHR20208:SF10">
    <property type="entry name" value="STRUCTURE-SPECIFIC ENDONUCLEASE SUBUNIT SLX1"/>
    <property type="match status" value="1"/>
</dbReference>
<dbReference type="InterPro" id="IPR035901">
    <property type="entry name" value="GIY-YIG_endonuc_sf"/>
</dbReference>
<gene>
    <name evidence="11" type="ORF">Vretimale_8516</name>
</gene>
<dbReference type="HAMAP" id="MF_03100">
    <property type="entry name" value="Endonuc_su_Slx1"/>
    <property type="match status" value="1"/>
</dbReference>
<feature type="compositionally biased region" description="Basic and acidic residues" evidence="9">
    <location>
        <begin position="1286"/>
        <end position="1298"/>
    </location>
</feature>
<comment type="subcellular location">
    <subcellularLocation>
        <location evidence="8">Nucleus</location>
    </subcellularLocation>
</comment>
<keyword evidence="5 8" id="KW-0233">DNA recombination</keyword>
<keyword evidence="2 8" id="KW-0255">Endonuclease</keyword>
<sequence length="1329" mass="139752">MRDFFGCYLLLSLAPQAKGRTYIGFTVNPRRRIRQHNGLITAGALKTSRGRPWEMTLVLYGFPTKIQALQFEWAWQHPLRSVIVRPIAQALGSKRLQGVRGKILLMLSMLHESPWRHFPLTLQYLHPKYAAMVKEAVASAPSHIQVFTAPMEDLPQALDDLDDEEDEEPDDHDGQDELGEGCEDSGRRPIITGNRSGKDEPDADGSSCSGDVNSRGGSDDEGSSGEPVEVFQTDRQNPHDRFHGTLRQSDRQHGTGAAPTGATATAQTAKPAAAGGGGSCISRLPCQICQVVIQRHILVCSACGVAFHLDCLAARWSATETASISGRFGGAPEQGHCPACSTLHSWMAMLRGMQTIGWGNKSRGRRGRKAKKTTVAGEAPVGSRRPKGKGATGGMPAVELDLSVPKAPKRSTKRKVAPANAAAEESQIELPAGEAAPFIDSAAAKCGGLRGAHEEQQQLSQKQQEPLPAIVHRQRPLGGTARCIAKSRRPKVEAEDVAAGSLGANAGTADPIAKPMQVQGRSEELCVAAQPGRGRQGPGPRNRKQQPFAQPAPRTDALKQAADDDASLMSHLRPGIGALDDEDEVHCGKGCQQLVESPTKRQRGARQLSEASRKEAGNACLPCSQFPMPNAHVGTGSCARMGHDAQATERSPLPLWQRLRVRAAQPATVGVSCSSELGTATAGGKAPVISLETVSDPCQRKVVTLASGDSGRCSKAACSPIERQSFKEELEVWSGSVEAVEVEAKGGADFELAQGQRKAASESCQVRGVGKQGQGRISDPRQAASVMPQRQQDPREQPTLLTEAASPGSPPAPERPLPDVVILGTTSESTEGEKLEPEVEFWASLHVGRPCGQSSLRIRQTCVAASLAEAGDACPAVFDPATRHSPSPMDIHSSLQRPDGAVDAVATSGLGRPVTDSPAFGSPILTNLGSGGHAKEGRAPAMGSTGGSACSGLAALLSQLHCCGSTSPQPERRPADTADGRDCSGAAKSASLVPSTAVAVPPGMGQPALAEERGEQAANPVVRSPRQRQQHGMRRDPVRDEAVVGCTAADHACGGDRINRQEQRREVVRPRNEKPAVVVDLCTPLPLRSRLARRVAVTQATAAAGPCPRVNRAAGHTEHAAAKRLRSPKPQPGLPGFEACTSGDGISSSGDLSDGRPGQCALRVPPGAVMPGAHSPSRDTGTVLQSAVEELTRRYTHTHTHGAVHEGTTSGGWSASPWPLRQRRDSPVRAVTRGESLELRGGVEDLDGGSGRGLDVRHELLGTISGLGAGDGVGVEGTGRSGTGAGEREPVVQDHQPDSVHVAAIGSAGESPGLNIDDSETDDDVIVIE</sequence>
<dbReference type="EMBL" id="BNCQ01000014">
    <property type="protein sequence ID" value="GIM03833.1"/>
    <property type="molecule type" value="Genomic_DNA"/>
</dbReference>
<dbReference type="GO" id="GO:0033557">
    <property type="term" value="C:Slx1-Slx4 complex"/>
    <property type="evidence" value="ECO:0007669"/>
    <property type="project" value="UniProtKB-UniRule"/>
</dbReference>
<feature type="region of interest" description="Disordered" evidence="9">
    <location>
        <begin position="761"/>
        <end position="819"/>
    </location>
</feature>
<evidence type="ECO:0000313" key="12">
    <source>
        <dbReference type="Proteomes" id="UP000722791"/>
    </source>
</evidence>
<protein>
    <recommendedName>
        <fullName evidence="8">Structure-specific endonuclease subunit SLX1 homolog</fullName>
        <ecNumber evidence="8">3.1.-.-</ecNumber>
    </recommendedName>
</protein>
<feature type="region of interest" description="Disordered" evidence="9">
    <location>
        <begin position="1198"/>
        <end position="1229"/>
    </location>
</feature>
<feature type="domain" description="GIY-YIG" evidence="10">
    <location>
        <begin position="3"/>
        <end position="85"/>
    </location>
</feature>
<dbReference type="PROSITE" id="PS50164">
    <property type="entry name" value="GIY_YIG"/>
    <property type="match status" value="1"/>
</dbReference>
<organism evidence="11 12">
    <name type="scientific">Volvox reticuliferus</name>
    <dbReference type="NCBI Taxonomy" id="1737510"/>
    <lineage>
        <taxon>Eukaryota</taxon>
        <taxon>Viridiplantae</taxon>
        <taxon>Chlorophyta</taxon>
        <taxon>core chlorophytes</taxon>
        <taxon>Chlorophyceae</taxon>
        <taxon>CS clade</taxon>
        <taxon>Chlamydomonadales</taxon>
        <taxon>Volvocaceae</taxon>
        <taxon>Volvox</taxon>
    </lineage>
</organism>
<dbReference type="EC" id="3.1.-.-" evidence="8"/>
<keyword evidence="1 8" id="KW-0540">Nuclease</keyword>
<feature type="compositionally biased region" description="Acidic residues" evidence="9">
    <location>
        <begin position="1317"/>
        <end position="1329"/>
    </location>
</feature>
<evidence type="ECO:0000256" key="2">
    <source>
        <dbReference type="ARBA" id="ARBA00022759"/>
    </source>
</evidence>
<keyword evidence="6 8" id="KW-0234">DNA repair</keyword>
<feature type="compositionally biased region" description="Gly residues" evidence="9">
    <location>
        <begin position="1272"/>
        <end position="1285"/>
    </location>
</feature>
<feature type="compositionally biased region" description="Low complexity" evidence="9">
    <location>
        <begin position="254"/>
        <end position="273"/>
    </location>
</feature>
<feature type="region of interest" description="Disordered" evidence="9">
    <location>
        <begin position="1272"/>
        <end position="1329"/>
    </location>
</feature>
<comment type="function">
    <text evidence="8">Catalytic subunit of a heterodimeric structure-specific endonuclease that resolves DNA secondary structures generated during DNA repair and recombination. Has endonuclease activity towards branched DNA substrates, introducing single-strand cuts in duplex DNA close to junctions with ss-DNA.</text>
</comment>
<evidence type="ECO:0000256" key="8">
    <source>
        <dbReference type="HAMAP-Rule" id="MF_03100"/>
    </source>
</evidence>
<accession>A0A8J4LMS4</accession>
<feature type="compositionally biased region" description="Acidic residues" evidence="9">
    <location>
        <begin position="161"/>
        <end position="183"/>
    </location>
</feature>
<dbReference type="Gene3D" id="3.30.40.10">
    <property type="entry name" value="Zinc/RING finger domain, C3HC4 (zinc finger)"/>
    <property type="match status" value="1"/>
</dbReference>
<name>A0A8J4LMS4_9CHLO</name>
<keyword evidence="7 8" id="KW-0539">Nucleus</keyword>
<dbReference type="InterPro" id="IPR050381">
    <property type="entry name" value="SLX1_endonuclease"/>
</dbReference>
<dbReference type="InterPro" id="IPR013083">
    <property type="entry name" value="Znf_RING/FYVE/PHD"/>
</dbReference>
<feature type="region of interest" description="Disordered" evidence="9">
    <location>
        <begin position="530"/>
        <end position="562"/>
    </location>
</feature>
<dbReference type="PANTHER" id="PTHR20208">
    <property type="entry name" value="STRUCTURE-SPECIFIC ENDONUCLEASE SUBUNIT SLX1"/>
    <property type="match status" value="1"/>
</dbReference>
<comment type="caution">
    <text evidence="11">The sequence shown here is derived from an EMBL/GenBank/DDBJ whole genome shotgun (WGS) entry which is preliminary data.</text>
</comment>
<dbReference type="Gene3D" id="3.40.1440.10">
    <property type="entry name" value="GIY-YIG endonuclease"/>
    <property type="match status" value="1"/>
</dbReference>
<evidence type="ECO:0000256" key="9">
    <source>
        <dbReference type="SAM" id="MobiDB-lite"/>
    </source>
</evidence>
<feature type="compositionally biased region" description="Basic residues" evidence="9">
    <location>
        <begin position="362"/>
        <end position="372"/>
    </location>
</feature>
<dbReference type="Pfam" id="PF01541">
    <property type="entry name" value="GIY-YIG"/>
    <property type="match status" value="1"/>
</dbReference>
<evidence type="ECO:0000256" key="3">
    <source>
        <dbReference type="ARBA" id="ARBA00022763"/>
    </source>
</evidence>
<evidence type="ECO:0000256" key="5">
    <source>
        <dbReference type="ARBA" id="ARBA00023172"/>
    </source>
</evidence>
<dbReference type="Proteomes" id="UP000722791">
    <property type="component" value="Unassembled WGS sequence"/>
</dbReference>
<dbReference type="CDD" id="cd10455">
    <property type="entry name" value="GIY-YIG_SLX1"/>
    <property type="match status" value="1"/>
</dbReference>
<evidence type="ECO:0000256" key="1">
    <source>
        <dbReference type="ARBA" id="ARBA00022722"/>
    </source>
</evidence>
<dbReference type="GO" id="GO:0000724">
    <property type="term" value="P:double-strand break repair via homologous recombination"/>
    <property type="evidence" value="ECO:0007669"/>
    <property type="project" value="TreeGrafter"/>
</dbReference>
<dbReference type="GO" id="GO:0008821">
    <property type="term" value="F:crossover junction DNA endonuclease activity"/>
    <property type="evidence" value="ECO:0007669"/>
    <property type="project" value="TreeGrafter"/>
</dbReference>
<keyword evidence="3 8" id="KW-0227">DNA damage</keyword>
<feature type="compositionally biased region" description="Basic and acidic residues" evidence="9">
    <location>
        <begin position="236"/>
        <end position="253"/>
    </location>
</feature>
<evidence type="ECO:0000256" key="4">
    <source>
        <dbReference type="ARBA" id="ARBA00022801"/>
    </source>
</evidence>
<feature type="region of interest" description="Disordered" evidence="9">
    <location>
        <begin position="161"/>
        <end position="274"/>
    </location>
</feature>